<accession>A0A1G5RZN1</accession>
<dbReference type="EMBL" id="FMWK01000009">
    <property type="protein sequence ID" value="SCZ79574.1"/>
    <property type="molecule type" value="Genomic_DNA"/>
</dbReference>
<feature type="transmembrane region" description="Helical" evidence="1">
    <location>
        <begin position="47"/>
        <end position="70"/>
    </location>
</feature>
<evidence type="ECO:0000313" key="3">
    <source>
        <dbReference type="Proteomes" id="UP000199428"/>
    </source>
</evidence>
<keyword evidence="1" id="KW-1133">Transmembrane helix</keyword>
<gene>
    <name evidence="2" type="ORF">SAMN02910350_01861</name>
</gene>
<organism evidence="2 3">
    <name type="scientific">Pseudobutyrivibrio xylanivorans</name>
    <dbReference type="NCBI Taxonomy" id="185007"/>
    <lineage>
        <taxon>Bacteria</taxon>
        <taxon>Bacillati</taxon>
        <taxon>Bacillota</taxon>
        <taxon>Clostridia</taxon>
        <taxon>Lachnospirales</taxon>
        <taxon>Lachnospiraceae</taxon>
        <taxon>Pseudobutyrivibrio</taxon>
    </lineage>
</organism>
<protein>
    <submittedName>
        <fullName evidence="2">Uncharacterized protein</fullName>
    </submittedName>
</protein>
<evidence type="ECO:0000313" key="2">
    <source>
        <dbReference type="EMBL" id="SCZ79574.1"/>
    </source>
</evidence>
<dbReference type="RefSeq" id="WP_028248032.1">
    <property type="nucleotide sequence ID" value="NZ_FMWK01000009.1"/>
</dbReference>
<evidence type="ECO:0000256" key="1">
    <source>
        <dbReference type="SAM" id="Phobius"/>
    </source>
</evidence>
<name>A0A1G5RZN1_PSEXY</name>
<dbReference type="AlphaFoldDB" id="A0A1G5RZN1"/>
<sequence length="78" mass="7887">MKKILKIMGIICTVTGIIGVGAGVFFLAASGVMIFNPAYGDANDMGIVVVAGVMLLVLGIVPLVAGILALRGAKKADK</sequence>
<keyword evidence="1" id="KW-0812">Transmembrane</keyword>
<dbReference type="Proteomes" id="UP000199428">
    <property type="component" value="Unassembled WGS sequence"/>
</dbReference>
<reference evidence="2 3" key="1">
    <citation type="submission" date="2016-10" db="EMBL/GenBank/DDBJ databases">
        <authorList>
            <person name="de Groot N.N."/>
        </authorList>
    </citation>
    <scope>NUCLEOTIDE SEQUENCE [LARGE SCALE GENOMIC DNA]</scope>
    <source>
        <strain evidence="2 3">DSM 10317</strain>
    </source>
</reference>
<keyword evidence="1" id="KW-0472">Membrane</keyword>
<proteinExistence type="predicted"/>
<feature type="transmembrane region" description="Helical" evidence="1">
    <location>
        <begin position="7"/>
        <end position="35"/>
    </location>
</feature>